<evidence type="ECO:0000313" key="2">
    <source>
        <dbReference type="Proteomes" id="UP000007151"/>
    </source>
</evidence>
<dbReference type="InParanoid" id="A0A212FKJ5"/>
<proteinExistence type="predicted"/>
<protein>
    <submittedName>
        <fullName evidence="1">Uncharacterized protein</fullName>
    </submittedName>
</protein>
<comment type="caution">
    <text evidence="1">The sequence shown here is derived from an EMBL/GenBank/DDBJ whole genome shotgun (WGS) entry which is preliminary data.</text>
</comment>
<reference evidence="1 2" key="1">
    <citation type="journal article" date="2011" name="Cell">
        <title>The monarch butterfly genome yields insights into long-distance migration.</title>
        <authorList>
            <person name="Zhan S."/>
            <person name="Merlin C."/>
            <person name="Boore J.L."/>
            <person name="Reppert S.M."/>
        </authorList>
    </citation>
    <scope>NUCLEOTIDE SEQUENCE [LARGE SCALE GENOMIC DNA]</scope>
    <source>
        <strain evidence="1">F-2</strain>
    </source>
</reference>
<dbReference type="AlphaFoldDB" id="A0A212FKJ5"/>
<organism evidence="1 2">
    <name type="scientific">Danaus plexippus plexippus</name>
    <dbReference type="NCBI Taxonomy" id="278856"/>
    <lineage>
        <taxon>Eukaryota</taxon>
        <taxon>Metazoa</taxon>
        <taxon>Ecdysozoa</taxon>
        <taxon>Arthropoda</taxon>
        <taxon>Hexapoda</taxon>
        <taxon>Insecta</taxon>
        <taxon>Pterygota</taxon>
        <taxon>Neoptera</taxon>
        <taxon>Endopterygota</taxon>
        <taxon>Lepidoptera</taxon>
        <taxon>Glossata</taxon>
        <taxon>Ditrysia</taxon>
        <taxon>Papilionoidea</taxon>
        <taxon>Nymphalidae</taxon>
        <taxon>Danainae</taxon>
        <taxon>Danaini</taxon>
        <taxon>Danaina</taxon>
        <taxon>Danaus</taxon>
        <taxon>Danaus</taxon>
    </lineage>
</organism>
<name>A0A212FKJ5_DANPL</name>
<dbReference type="KEGG" id="dpl:KGM_203579"/>
<evidence type="ECO:0000313" key="1">
    <source>
        <dbReference type="EMBL" id="OWR54261.1"/>
    </source>
</evidence>
<dbReference type="EMBL" id="AGBW02008030">
    <property type="protein sequence ID" value="OWR54261.1"/>
    <property type="molecule type" value="Genomic_DNA"/>
</dbReference>
<sequence length="153" mass="16715">MYARSVCDVTRPPLPGDRVPRASGMRCGRSAAVQGSPRRTLFSRWPTRLRTYASENVVTRVARLPLGPVSCARSHYVGVAFENAEHSTEHKYRPRAAAGRTGFIFMEPVNAPPPPPHTPTYAAVPTSEFPRPNACAKPRHVHTTLSESLSLGA</sequence>
<gene>
    <name evidence="1" type="ORF">KGM_203579</name>
</gene>
<keyword evidence="2" id="KW-1185">Reference proteome</keyword>
<accession>A0A212FKJ5</accession>
<dbReference type="Proteomes" id="UP000007151">
    <property type="component" value="Unassembled WGS sequence"/>
</dbReference>